<keyword evidence="1" id="KW-0812">Transmembrane</keyword>
<dbReference type="RefSeq" id="WP_248427280.1">
    <property type="nucleotide sequence ID" value="NZ_JALNUB010000001.1"/>
</dbReference>
<name>A0A9X1XNE2_9FLAO</name>
<dbReference type="EMBL" id="JALNUB010000001">
    <property type="protein sequence ID" value="MCK8140495.1"/>
    <property type="molecule type" value="Genomic_DNA"/>
</dbReference>
<reference evidence="2" key="1">
    <citation type="submission" date="2022-04" db="EMBL/GenBank/DDBJ databases">
        <title>Flavobacterium pygoscelis sp. nov. isolated from Chinstrap chick (Pygoscelis antarcticus).</title>
        <authorList>
            <person name="Irgang R."/>
            <person name="Poblete-Morales M."/>
            <person name="Avendano-Herrera R."/>
        </authorList>
    </citation>
    <scope>NUCLEOTIDE SEQUENCE</scope>
    <source>
        <strain evidence="2">I-SCBP12n</strain>
    </source>
</reference>
<keyword evidence="1" id="KW-0472">Membrane</keyword>
<comment type="caution">
    <text evidence="2">The sequence shown here is derived from an EMBL/GenBank/DDBJ whole genome shotgun (WGS) entry which is preliminary data.</text>
</comment>
<dbReference type="AlphaFoldDB" id="A0A9X1XNE2"/>
<keyword evidence="3" id="KW-1185">Reference proteome</keyword>
<accession>A0A9X1XNE2</accession>
<feature type="transmembrane region" description="Helical" evidence="1">
    <location>
        <begin position="39"/>
        <end position="57"/>
    </location>
</feature>
<feature type="transmembrane region" description="Helical" evidence="1">
    <location>
        <begin position="66"/>
        <end position="85"/>
    </location>
</feature>
<organism evidence="2 3">
    <name type="scientific">Flavobacterium pygoscelis</name>
    <dbReference type="NCBI Taxonomy" id="2893176"/>
    <lineage>
        <taxon>Bacteria</taxon>
        <taxon>Pseudomonadati</taxon>
        <taxon>Bacteroidota</taxon>
        <taxon>Flavobacteriia</taxon>
        <taxon>Flavobacteriales</taxon>
        <taxon>Flavobacteriaceae</taxon>
        <taxon>Flavobacterium</taxon>
    </lineage>
</organism>
<protein>
    <submittedName>
        <fullName evidence="2">DUF1294 domain-containing protein</fullName>
    </submittedName>
</protein>
<evidence type="ECO:0000313" key="3">
    <source>
        <dbReference type="Proteomes" id="UP001139260"/>
    </source>
</evidence>
<dbReference type="Pfam" id="PF06961">
    <property type="entry name" value="DUF1294"/>
    <property type="match status" value="1"/>
</dbReference>
<sequence>MFVFIVYLLVINTLSFIQIGYDKNLAKKNKSRISEKALLSFVFLGGTIGSGLAMLIFRHKTSKKSYLLKFWFIVVMQLLLTYFVYNYLLSK</sequence>
<dbReference type="InterPro" id="IPR010718">
    <property type="entry name" value="DUF1294"/>
</dbReference>
<proteinExistence type="predicted"/>
<dbReference type="Proteomes" id="UP001139260">
    <property type="component" value="Unassembled WGS sequence"/>
</dbReference>
<gene>
    <name evidence="2" type="ORF">MW871_01180</name>
</gene>
<keyword evidence="1" id="KW-1133">Transmembrane helix</keyword>
<evidence type="ECO:0000256" key="1">
    <source>
        <dbReference type="SAM" id="Phobius"/>
    </source>
</evidence>
<evidence type="ECO:0000313" key="2">
    <source>
        <dbReference type="EMBL" id="MCK8140495.1"/>
    </source>
</evidence>